<keyword evidence="4" id="KW-1185">Reference proteome</keyword>
<keyword evidence="2" id="KW-0732">Signal</keyword>
<evidence type="ECO:0000313" key="3">
    <source>
        <dbReference type="Ensembl" id="ENSCLMP00005038232.1"/>
    </source>
</evidence>
<dbReference type="Pfam" id="PF01135">
    <property type="entry name" value="PCMT"/>
    <property type="match status" value="1"/>
</dbReference>
<sequence>MHAALRLVVVAVPMGVLLSRTMAWMSSGKTHAELISRLRDHGVIRSDRVFDAMLATDRGLYAIDYPYADSPQSIGIHYNDKLTEGASALDVGSGSGYLTACFARMTGPSGRVLGIEHIDELVQMSIRNVQADDPELLTSGRIKLTVGDGRLGHQEGAPYDAIHVGAAAATVPKALLEQLKPGGRLVLPVGPDGGSQVLEQYDRQSDGTFLKKALMGVVYVPLTDKRRQWPGYCTKIFL</sequence>
<dbReference type="CDD" id="cd02440">
    <property type="entry name" value="AdoMet_MTases"/>
    <property type="match status" value="1"/>
</dbReference>
<comment type="similarity">
    <text evidence="1">Belongs to the methyltransferase superfamily. L-isoaspartyl/D-aspartyl protein methyltransferase family.</text>
</comment>
<dbReference type="InterPro" id="IPR000682">
    <property type="entry name" value="PCMT"/>
</dbReference>
<organism evidence="3 4">
    <name type="scientific">Cyclopterus lumpus</name>
    <name type="common">Lumpsucker</name>
    <dbReference type="NCBI Taxonomy" id="8103"/>
    <lineage>
        <taxon>Eukaryota</taxon>
        <taxon>Metazoa</taxon>
        <taxon>Chordata</taxon>
        <taxon>Craniata</taxon>
        <taxon>Vertebrata</taxon>
        <taxon>Euteleostomi</taxon>
        <taxon>Actinopterygii</taxon>
        <taxon>Neopterygii</taxon>
        <taxon>Teleostei</taxon>
        <taxon>Neoteleostei</taxon>
        <taxon>Acanthomorphata</taxon>
        <taxon>Eupercaria</taxon>
        <taxon>Perciformes</taxon>
        <taxon>Cottioidei</taxon>
        <taxon>Cottales</taxon>
        <taxon>Cyclopteridae</taxon>
        <taxon>Cyclopterus</taxon>
    </lineage>
</organism>
<evidence type="ECO:0000313" key="4">
    <source>
        <dbReference type="Proteomes" id="UP000694565"/>
    </source>
</evidence>
<dbReference type="PANTHER" id="PTHR11579">
    <property type="entry name" value="PROTEIN-L-ISOASPARTATE O-METHYLTRANSFERASE"/>
    <property type="match status" value="1"/>
</dbReference>
<gene>
    <name evidence="3" type="primary">pcmtl</name>
</gene>
<dbReference type="SUPFAM" id="SSF53335">
    <property type="entry name" value="S-adenosyl-L-methionine-dependent methyltransferases"/>
    <property type="match status" value="1"/>
</dbReference>
<accession>A0A8C3A9Z6</accession>
<reference evidence="3" key="2">
    <citation type="submission" date="2025-09" db="UniProtKB">
        <authorList>
            <consortium name="Ensembl"/>
        </authorList>
    </citation>
    <scope>IDENTIFICATION</scope>
</reference>
<dbReference type="Ensembl" id="ENSCLMT00005039705.1">
    <property type="protein sequence ID" value="ENSCLMP00005038232.1"/>
    <property type="gene ID" value="ENSCLMG00005018140.1"/>
</dbReference>
<feature type="signal peptide" evidence="2">
    <location>
        <begin position="1"/>
        <end position="23"/>
    </location>
</feature>
<dbReference type="GO" id="GO:0004719">
    <property type="term" value="F:protein-L-isoaspartate (D-aspartate) O-methyltransferase activity"/>
    <property type="evidence" value="ECO:0007669"/>
    <property type="project" value="InterPro"/>
</dbReference>
<evidence type="ECO:0008006" key="5">
    <source>
        <dbReference type="Google" id="ProtNLM"/>
    </source>
</evidence>
<dbReference type="Gene3D" id="3.40.50.150">
    <property type="entry name" value="Vaccinia Virus protein VP39"/>
    <property type="match status" value="1"/>
</dbReference>
<dbReference type="PANTHER" id="PTHR11579:SF19">
    <property type="entry name" value="PROTEIN-L-ISOASPARTATE O-METHYLTRANSFERASE"/>
    <property type="match status" value="1"/>
</dbReference>
<dbReference type="GeneTree" id="ENSGT00420000029802"/>
<evidence type="ECO:0000256" key="2">
    <source>
        <dbReference type="SAM" id="SignalP"/>
    </source>
</evidence>
<reference evidence="3" key="1">
    <citation type="submission" date="2025-08" db="UniProtKB">
        <authorList>
            <consortium name="Ensembl"/>
        </authorList>
    </citation>
    <scope>IDENTIFICATION</scope>
</reference>
<dbReference type="InterPro" id="IPR029063">
    <property type="entry name" value="SAM-dependent_MTases_sf"/>
</dbReference>
<dbReference type="Proteomes" id="UP000694565">
    <property type="component" value="Unplaced"/>
</dbReference>
<dbReference type="NCBIfam" id="TIGR00080">
    <property type="entry name" value="pimt"/>
    <property type="match status" value="1"/>
</dbReference>
<proteinExistence type="inferred from homology"/>
<dbReference type="AlphaFoldDB" id="A0A8C3A9Z6"/>
<protein>
    <recommendedName>
        <fullName evidence="5">Protein-L-isoaspartate(D-aspartate) O-methyltransferase</fullName>
    </recommendedName>
</protein>
<feature type="chain" id="PRO_5034311822" description="Protein-L-isoaspartate(D-aspartate) O-methyltransferase" evidence="2">
    <location>
        <begin position="24"/>
        <end position="238"/>
    </location>
</feature>
<dbReference type="GO" id="GO:0005737">
    <property type="term" value="C:cytoplasm"/>
    <property type="evidence" value="ECO:0007669"/>
    <property type="project" value="TreeGrafter"/>
</dbReference>
<name>A0A8C3A9Z6_CYCLU</name>
<evidence type="ECO:0000256" key="1">
    <source>
        <dbReference type="ARBA" id="ARBA00005369"/>
    </source>
</evidence>